<comment type="caution">
    <text evidence="2">The sequence shown here is derived from an EMBL/GenBank/DDBJ whole genome shotgun (WGS) entry which is preliminary data.</text>
</comment>
<proteinExistence type="predicted"/>
<feature type="transmembrane region" description="Helical" evidence="1">
    <location>
        <begin position="6"/>
        <end position="35"/>
    </location>
</feature>
<dbReference type="OrthoDB" id="78328at2157"/>
<keyword evidence="1" id="KW-0472">Membrane</keyword>
<evidence type="ECO:0000313" key="2">
    <source>
        <dbReference type="EMBL" id="OQD59715.1"/>
    </source>
</evidence>
<evidence type="ECO:0000313" key="3">
    <source>
        <dbReference type="Proteomes" id="UP000191661"/>
    </source>
</evidence>
<keyword evidence="1" id="KW-1133">Transmembrane helix</keyword>
<organism evidence="2 3">
    <name type="scientific">Methanobrevibacter arboriphilus JCM 13429 = DSM 1125</name>
    <dbReference type="NCBI Taxonomy" id="1300164"/>
    <lineage>
        <taxon>Archaea</taxon>
        <taxon>Methanobacteriati</taxon>
        <taxon>Methanobacteriota</taxon>
        <taxon>Methanomada group</taxon>
        <taxon>Methanobacteria</taxon>
        <taxon>Methanobacteriales</taxon>
        <taxon>Methanobacteriaceae</taxon>
        <taxon>Methanobrevibacter</taxon>
    </lineage>
</organism>
<keyword evidence="1" id="KW-0812">Transmembrane</keyword>
<feature type="transmembrane region" description="Helical" evidence="1">
    <location>
        <begin position="47"/>
        <end position="67"/>
    </location>
</feature>
<keyword evidence="3" id="KW-1185">Reference proteome</keyword>
<name>A0A1V6N4Y0_METAZ</name>
<dbReference type="AlphaFoldDB" id="A0A1V6N4Y0"/>
<dbReference type="EMBL" id="JXMW01000001">
    <property type="protein sequence ID" value="OQD59715.1"/>
    <property type="molecule type" value="Genomic_DNA"/>
</dbReference>
<evidence type="ECO:0000256" key="1">
    <source>
        <dbReference type="SAM" id="Phobius"/>
    </source>
</evidence>
<protein>
    <submittedName>
        <fullName evidence="2">Uncharacterized protein</fullName>
    </submittedName>
</protein>
<reference evidence="2 3" key="1">
    <citation type="submission" date="2014-12" db="EMBL/GenBank/DDBJ databases">
        <title>Genome sequence of Methanobrevibacter arboriphilicus DH1, DSM1125.</title>
        <authorList>
            <person name="Poehlein A."/>
            <person name="Thauer R.K."/>
            <person name="Seedorf H."/>
            <person name="Daniel R."/>
        </authorList>
    </citation>
    <scope>NUCLEOTIDE SEQUENCE [LARGE SCALE GENOMIC DNA]</scope>
    <source>
        <strain evidence="2 3">DH1</strain>
    </source>
</reference>
<sequence>MEFGETSSIIISLILGGILTLLFDNIFVIAFIGFISTYMVKKESKTYIIGVIAALIFAILNFFGGLILVPNIPSYIAENIGFDFPNFIIGFLVTCILAGILGFLGGFIAEKAYKRINIEKYQEY</sequence>
<feature type="transmembrane region" description="Helical" evidence="1">
    <location>
        <begin position="87"/>
        <end position="109"/>
    </location>
</feature>
<dbReference type="Proteomes" id="UP000191661">
    <property type="component" value="Unassembled WGS sequence"/>
</dbReference>
<dbReference type="RefSeq" id="WP_080459348.1">
    <property type="nucleotide sequence ID" value="NZ_JXMW01000001.1"/>
</dbReference>
<gene>
    <name evidence="2" type="ORF">MBBAR_1c01120</name>
</gene>
<accession>A0A1V6N4Y0</accession>